<dbReference type="SUPFAM" id="SSF53822">
    <property type="entry name" value="Periplasmic binding protein-like I"/>
    <property type="match status" value="1"/>
</dbReference>
<dbReference type="EMBL" id="LSEF01000033">
    <property type="protein sequence ID" value="OAF18532.1"/>
    <property type="molecule type" value="Genomic_DNA"/>
</dbReference>
<dbReference type="InterPro" id="IPR028081">
    <property type="entry name" value="Leu-bd"/>
</dbReference>
<evidence type="ECO:0000313" key="6">
    <source>
        <dbReference type="EMBL" id="OAF18532.1"/>
    </source>
</evidence>
<evidence type="ECO:0000259" key="5">
    <source>
        <dbReference type="Pfam" id="PF13458"/>
    </source>
</evidence>
<feature type="chain" id="PRO_5008055938" evidence="4">
    <location>
        <begin position="21"/>
        <end position="393"/>
    </location>
</feature>
<evidence type="ECO:0000256" key="3">
    <source>
        <dbReference type="ARBA" id="ARBA00022970"/>
    </source>
</evidence>
<reference evidence="6 7" key="1">
    <citation type="submission" date="2016-02" db="EMBL/GenBank/DDBJ databases">
        <title>Draft genome sequence of the strain BR 10247T Bradyrhizobium neotropicale isolated from nodules of Centrolobium paraense.</title>
        <authorList>
            <person name="Simoes-Araujo J.L."/>
            <person name="Barauna A.C."/>
            <person name="Silva K."/>
            <person name="Zilli J.E."/>
        </authorList>
    </citation>
    <scope>NUCLEOTIDE SEQUENCE [LARGE SCALE GENOMIC DNA]</scope>
    <source>
        <strain evidence="6 7">BR 10247</strain>
    </source>
</reference>
<dbReference type="Gene3D" id="3.40.50.2300">
    <property type="match status" value="2"/>
</dbReference>
<evidence type="ECO:0000313" key="7">
    <source>
        <dbReference type="Proteomes" id="UP000077173"/>
    </source>
</evidence>
<dbReference type="PANTHER" id="PTHR30483:SF6">
    <property type="entry name" value="PERIPLASMIC BINDING PROTEIN OF ABC TRANSPORTER FOR NATURAL AMINO ACIDS"/>
    <property type="match status" value="1"/>
</dbReference>
<dbReference type="RefSeq" id="WP_063677502.1">
    <property type="nucleotide sequence ID" value="NZ_LSEF01000033.1"/>
</dbReference>
<comment type="similarity">
    <text evidence="1">Belongs to the leucine-binding protein family.</text>
</comment>
<protein>
    <submittedName>
        <fullName evidence="6">Branched-chain amino acid ABC transporter substrate-binding protein</fullName>
    </submittedName>
</protein>
<keyword evidence="3" id="KW-0029">Amino-acid transport</keyword>
<name>A0A176ZF44_9BRAD</name>
<dbReference type="NCBIfam" id="TIGR03863">
    <property type="entry name" value="PQQ_ABC_bind"/>
    <property type="match status" value="1"/>
</dbReference>
<keyword evidence="3" id="KW-0813">Transport</keyword>
<dbReference type="AlphaFoldDB" id="A0A176ZF44"/>
<dbReference type="GO" id="GO:0006865">
    <property type="term" value="P:amino acid transport"/>
    <property type="evidence" value="ECO:0007669"/>
    <property type="project" value="UniProtKB-KW"/>
</dbReference>
<organism evidence="6 7">
    <name type="scientific">Bradyrhizobium neotropicale</name>
    <dbReference type="NCBI Taxonomy" id="1497615"/>
    <lineage>
        <taxon>Bacteria</taxon>
        <taxon>Pseudomonadati</taxon>
        <taxon>Pseudomonadota</taxon>
        <taxon>Alphaproteobacteria</taxon>
        <taxon>Hyphomicrobiales</taxon>
        <taxon>Nitrobacteraceae</taxon>
        <taxon>Bradyrhizobium</taxon>
    </lineage>
</organism>
<dbReference type="InterPro" id="IPR051010">
    <property type="entry name" value="BCAA_transport"/>
</dbReference>
<accession>A0A176ZF44</accession>
<evidence type="ECO:0000256" key="2">
    <source>
        <dbReference type="ARBA" id="ARBA00022729"/>
    </source>
</evidence>
<dbReference type="PANTHER" id="PTHR30483">
    <property type="entry name" value="LEUCINE-SPECIFIC-BINDING PROTEIN"/>
    <property type="match status" value="1"/>
</dbReference>
<comment type="caution">
    <text evidence="6">The sequence shown here is derived from an EMBL/GenBank/DDBJ whole genome shotgun (WGS) entry which is preliminary data.</text>
</comment>
<sequence length="393" mass="43425">MIRWLVGLLALSLAATQALAADPIEIGVGYLGVAGTKSTLSLVEQPAENDGIAGARLAIEDNNTTGKFLNQRFTLEERRLKEGEDPVQAATALAEHNGFIIADLPPDALLKVADALRDRGTLLFNAGAIDERLREADCRTNVIHTAPTRSMLADALGQYLVWKRWSRWLLVVGSHEEDKLYADALRRAAARFGAKIVQERTFEDTGGARRTDSGVTLIQRQMPVFTQQAPAYDVLVAADESEVFGAYLPYRTWDPRPVAGSAGLVPRSWDAAQDQWGAIQMQNRFMKLNSRRMTALDMQAWTAARMIGEATSRTNSGDARKVTDFIKGPDFSVAAFKGTRLTLRDWNLQLRQPILLVDGRMVVSVSPQEGFLHQVSELDTLGYDRPESKCKLK</sequence>
<evidence type="ECO:0000256" key="4">
    <source>
        <dbReference type="SAM" id="SignalP"/>
    </source>
</evidence>
<feature type="domain" description="Leucine-binding protein" evidence="5">
    <location>
        <begin position="47"/>
        <end position="203"/>
    </location>
</feature>
<dbReference type="Pfam" id="PF13458">
    <property type="entry name" value="Peripla_BP_6"/>
    <property type="match status" value="1"/>
</dbReference>
<feature type="signal peptide" evidence="4">
    <location>
        <begin position="1"/>
        <end position="20"/>
    </location>
</feature>
<gene>
    <name evidence="6" type="ORF">AXW67_03175</name>
</gene>
<keyword evidence="2 4" id="KW-0732">Signal</keyword>
<keyword evidence="7" id="KW-1185">Reference proteome</keyword>
<dbReference type="CDD" id="cd06268">
    <property type="entry name" value="PBP1_ABC_transporter_LIVBP-like"/>
    <property type="match status" value="1"/>
</dbReference>
<proteinExistence type="inferred from homology"/>
<evidence type="ECO:0000256" key="1">
    <source>
        <dbReference type="ARBA" id="ARBA00010062"/>
    </source>
</evidence>
<dbReference type="Proteomes" id="UP000077173">
    <property type="component" value="Unassembled WGS sequence"/>
</dbReference>
<dbReference type="InterPro" id="IPR028082">
    <property type="entry name" value="Peripla_BP_I"/>
</dbReference>
<dbReference type="InterPro" id="IPR022478">
    <property type="entry name" value="ABC_transptr_sub-bd_PQQ"/>
</dbReference>